<feature type="transmembrane region" description="Helical" evidence="1">
    <location>
        <begin position="210"/>
        <end position="233"/>
    </location>
</feature>
<keyword evidence="1" id="KW-0472">Membrane</keyword>
<accession>A0AA39MGU9</accession>
<dbReference type="Proteomes" id="UP001175226">
    <property type="component" value="Unassembled WGS sequence"/>
</dbReference>
<feature type="transmembrane region" description="Helical" evidence="1">
    <location>
        <begin position="116"/>
        <end position="136"/>
    </location>
</feature>
<sequence>MPTPETQTQHDYNTSEVPYTKGRPLYARNSWFGRFRPRPQMKPINLPGGAAYRTISGILGFKEQQSLLLYFIFGGALLGYCLFHAPMMNMKTMERLTVPGEWFWFSKNGFKVAYPMHIYLSIIGGIFVLLQFIPAIRRRAVLLHRINGYFVLLCLIPANVCGSIAGYRSFGGDINAQSAYYTLGIGIIFCFCAGLFNVKSNTREHRRWMIRGVVIFSCAITTRIIVVIARLIVTAMKYHAIFRCDELLSVQTDISTVSQQYPSCVAQGVDISKTYVAVTADVKGDSLGFGSSIRVTQGMALWYAILIHVALGEVYLHMTKDANYVRREFVLEPRLDSTMDLSYFPQ</sequence>
<keyword evidence="3" id="KW-1185">Reference proteome</keyword>
<evidence type="ECO:0000256" key="1">
    <source>
        <dbReference type="SAM" id="Phobius"/>
    </source>
</evidence>
<dbReference type="EMBL" id="JAUEPT010000077">
    <property type="protein sequence ID" value="KAK0433802.1"/>
    <property type="molecule type" value="Genomic_DNA"/>
</dbReference>
<organism evidence="2 3">
    <name type="scientific">Armillaria borealis</name>
    <dbReference type="NCBI Taxonomy" id="47425"/>
    <lineage>
        <taxon>Eukaryota</taxon>
        <taxon>Fungi</taxon>
        <taxon>Dikarya</taxon>
        <taxon>Basidiomycota</taxon>
        <taxon>Agaricomycotina</taxon>
        <taxon>Agaricomycetes</taxon>
        <taxon>Agaricomycetidae</taxon>
        <taxon>Agaricales</taxon>
        <taxon>Marasmiineae</taxon>
        <taxon>Physalacriaceae</taxon>
        <taxon>Armillaria</taxon>
    </lineage>
</organism>
<reference evidence="2" key="1">
    <citation type="submission" date="2023-06" db="EMBL/GenBank/DDBJ databases">
        <authorList>
            <consortium name="Lawrence Berkeley National Laboratory"/>
            <person name="Ahrendt S."/>
            <person name="Sahu N."/>
            <person name="Indic B."/>
            <person name="Wong-Bajracharya J."/>
            <person name="Merenyi Z."/>
            <person name="Ke H.-M."/>
            <person name="Monk M."/>
            <person name="Kocsube S."/>
            <person name="Drula E."/>
            <person name="Lipzen A."/>
            <person name="Balint B."/>
            <person name="Henrissat B."/>
            <person name="Andreopoulos B."/>
            <person name="Martin F.M."/>
            <person name="Harder C.B."/>
            <person name="Rigling D."/>
            <person name="Ford K.L."/>
            <person name="Foster G.D."/>
            <person name="Pangilinan J."/>
            <person name="Papanicolaou A."/>
            <person name="Barry K."/>
            <person name="LaButti K."/>
            <person name="Viragh M."/>
            <person name="Koriabine M."/>
            <person name="Yan M."/>
            <person name="Riley R."/>
            <person name="Champramary S."/>
            <person name="Plett K.L."/>
            <person name="Tsai I.J."/>
            <person name="Slot J."/>
            <person name="Sipos G."/>
            <person name="Plett J."/>
            <person name="Nagy L.G."/>
            <person name="Grigoriev I.V."/>
        </authorList>
    </citation>
    <scope>NUCLEOTIDE SEQUENCE</scope>
    <source>
        <strain evidence="2">FPL87.14</strain>
    </source>
</reference>
<protein>
    <submittedName>
        <fullName evidence="2">Uncharacterized protein</fullName>
    </submittedName>
</protein>
<feature type="transmembrane region" description="Helical" evidence="1">
    <location>
        <begin position="179"/>
        <end position="198"/>
    </location>
</feature>
<feature type="transmembrane region" description="Helical" evidence="1">
    <location>
        <begin position="148"/>
        <end position="167"/>
    </location>
</feature>
<dbReference type="InterPro" id="IPR018750">
    <property type="entry name" value="DUF2306_membrane"/>
</dbReference>
<proteinExistence type="predicted"/>
<gene>
    <name evidence="2" type="ORF">EV421DRAFT_1842795</name>
</gene>
<dbReference type="AlphaFoldDB" id="A0AA39MGU9"/>
<keyword evidence="1" id="KW-0812">Transmembrane</keyword>
<feature type="transmembrane region" description="Helical" evidence="1">
    <location>
        <begin position="67"/>
        <end position="87"/>
    </location>
</feature>
<feature type="transmembrane region" description="Helical" evidence="1">
    <location>
        <begin position="300"/>
        <end position="318"/>
    </location>
</feature>
<evidence type="ECO:0000313" key="3">
    <source>
        <dbReference type="Proteomes" id="UP001175226"/>
    </source>
</evidence>
<comment type="caution">
    <text evidence="2">The sequence shown here is derived from an EMBL/GenBank/DDBJ whole genome shotgun (WGS) entry which is preliminary data.</text>
</comment>
<dbReference type="Pfam" id="PF10067">
    <property type="entry name" value="DUF2306"/>
    <property type="match status" value="1"/>
</dbReference>
<evidence type="ECO:0000313" key="2">
    <source>
        <dbReference type="EMBL" id="KAK0433802.1"/>
    </source>
</evidence>
<name>A0AA39MGU9_9AGAR</name>
<keyword evidence="1" id="KW-1133">Transmembrane helix</keyword>